<proteinExistence type="predicted"/>
<protein>
    <submittedName>
        <fullName evidence="1">Uncharacterized protein</fullName>
    </submittedName>
</protein>
<accession>A0A1C7EE09</accession>
<dbReference type="AlphaFoldDB" id="A0A1C7EE09"/>
<keyword evidence="2" id="KW-1185">Reference proteome</keyword>
<dbReference type="RefSeq" id="WP_065525130.1">
    <property type="nucleotide sequence ID" value="NZ_CP016543.2"/>
</dbReference>
<organism evidence="1 2">
    <name type="scientific">Planococcus donghaensis</name>
    <dbReference type="NCBI Taxonomy" id="414778"/>
    <lineage>
        <taxon>Bacteria</taxon>
        <taxon>Bacillati</taxon>
        <taxon>Bacillota</taxon>
        <taxon>Bacilli</taxon>
        <taxon>Bacillales</taxon>
        <taxon>Caryophanaceae</taxon>
        <taxon>Planococcus</taxon>
    </lineage>
</organism>
<dbReference type="EMBL" id="CP016543">
    <property type="protein sequence ID" value="ANU21998.1"/>
    <property type="molecule type" value="Genomic_DNA"/>
</dbReference>
<evidence type="ECO:0000313" key="1">
    <source>
        <dbReference type="EMBL" id="ANU21998.1"/>
    </source>
</evidence>
<reference evidence="1" key="1">
    <citation type="submission" date="2016-10" db="EMBL/GenBank/DDBJ databases">
        <authorList>
            <person name="See-Too W.S."/>
        </authorList>
    </citation>
    <scope>NUCLEOTIDE SEQUENCE</scope>
    <source>
        <strain evidence="1">DSM 22276</strain>
    </source>
</reference>
<dbReference type="Proteomes" id="UP000092495">
    <property type="component" value="Chromosome"/>
</dbReference>
<name>A0A1C7EE09_9BACL</name>
<dbReference type="KEGG" id="pdg:BCM40_00995"/>
<evidence type="ECO:0000313" key="2">
    <source>
        <dbReference type="Proteomes" id="UP000092495"/>
    </source>
</evidence>
<gene>
    <name evidence="1" type="ORF">BCM40_00995</name>
</gene>
<sequence>MLSNEDQKGFAQIFEETFGYLLNEFEEQQEEVPKKFAVVRKGLQIKNFKSKQLLPPLSKAQESRAISIALQEIRKTREYTLTIFDHQTTELNRVYASYPLLLAKKFDKIYSEAFQSIQNVTSNAEHFITGDFHNIEAVRNDLRLIPSLKEKRLSVLSSILDVYNQKR</sequence>